<accession>A0A9Q0YA28</accession>
<name>A0A9Q0YA28_HOLLE</name>
<dbReference type="Proteomes" id="UP001152320">
    <property type="component" value="Unassembled WGS sequence"/>
</dbReference>
<comment type="caution">
    <text evidence="1">The sequence shown here is derived from an EMBL/GenBank/DDBJ whole genome shotgun (WGS) entry which is preliminary data.</text>
</comment>
<dbReference type="EMBL" id="JAIZAY010000122">
    <property type="protein sequence ID" value="KAJ8018982.1"/>
    <property type="molecule type" value="Genomic_DNA"/>
</dbReference>
<keyword evidence="2" id="KW-1185">Reference proteome</keyword>
<reference evidence="1" key="1">
    <citation type="submission" date="2021-10" db="EMBL/GenBank/DDBJ databases">
        <title>Tropical sea cucumber genome reveals ecological adaptation and Cuvierian tubules defense mechanism.</title>
        <authorList>
            <person name="Chen T."/>
        </authorList>
    </citation>
    <scope>NUCLEOTIDE SEQUENCE</scope>
    <source>
        <strain evidence="1">Nanhai2018</strain>
        <tissue evidence="1">Muscle</tissue>
    </source>
</reference>
<gene>
    <name evidence="1" type="ORF">HOLleu_42708</name>
</gene>
<dbReference type="AlphaFoldDB" id="A0A9Q0YA28"/>
<sequence length="78" mass="9182">MMSLIQNIKFNNNHKPFQTQLQTDTSKIKTDTSVYVAADKTNNFYRLQPEQYNKLVQQNVNKSIQESTTQHTPRNYCN</sequence>
<evidence type="ECO:0000313" key="2">
    <source>
        <dbReference type="Proteomes" id="UP001152320"/>
    </source>
</evidence>
<dbReference type="OrthoDB" id="5988108at2759"/>
<organism evidence="1 2">
    <name type="scientific">Holothuria leucospilota</name>
    <name type="common">Black long sea cucumber</name>
    <name type="synonym">Mertensiothuria leucospilota</name>
    <dbReference type="NCBI Taxonomy" id="206669"/>
    <lineage>
        <taxon>Eukaryota</taxon>
        <taxon>Metazoa</taxon>
        <taxon>Echinodermata</taxon>
        <taxon>Eleutherozoa</taxon>
        <taxon>Echinozoa</taxon>
        <taxon>Holothuroidea</taxon>
        <taxon>Aspidochirotacea</taxon>
        <taxon>Aspidochirotida</taxon>
        <taxon>Holothuriidae</taxon>
        <taxon>Holothuria</taxon>
    </lineage>
</organism>
<proteinExistence type="predicted"/>
<evidence type="ECO:0000313" key="1">
    <source>
        <dbReference type="EMBL" id="KAJ8018982.1"/>
    </source>
</evidence>
<protein>
    <submittedName>
        <fullName evidence="1">Uncharacterized protein</fullName>
    </submittedName>
</protein>